<dbReference type="SUPFAM" id="SSF50978">
    <property type="entry name" value="WD40 repeat-like"/>
    <property type="match status" value="1"/>
</dbReference>
<dbReference type="SMART" id="SM00320">
    <property type="entry name" value="WD40"/>
    <property type="match status" value="3"/>
</dbReference>
<name>A0AA38LSD7_TAXCH</name>
<feature type="repeat" description="WD" evidence="3">
    <location>
        <begin position="366"/>
        <end position="388"/>
    </location>
</feature>
<feature type="non-terminal residue" evidence="4">
    <location>
        <position position="1"/>
    </location>
</feature>
<feature type="non-terminal residue" evidence="4">
    <location>
        <position position="425"/>
    </location>
</feature>
<dbReference type="InterPro" id="IPR036322">
    <property type="entry name" value="WD40_repeat_dom_sf"/>
</dbReference>
<keyword evidence="2" id="KW-0677">Repeat</keyword>
<evidence type="ECO:0000256" key="1">
    <source>
        <dbReference type="ARBA" id="ARBA00022574"/>
    </source>
</evidence>
<evidence type="ECO:0000313" key="5">
    <source>
        <dbReference type="Proteomes" id="UP000824469"/>
    </source>
</evidence>
<keyword evidence="5" id="KW-1185">Reference proteome</keyword>
<dbReference type="InterPro" id="IPR044630">
    <property type="entry name" value="SPA1/2/3/4"/>
</dbReference>
<dbReference type="AlphaFoldDB" id="A0AA38LSD7"/>
<evidence type="ECO:0000256" key="3">
    <source>
        <dbReference type="PROSITE-ProRule" id="PRU00221"/>
    </source>
</evidence>
<dbReference type="Proteomes" id="UP000824469">
    <property type="component" value="Unassembled WGS sequence"/>
</dbReference>
<dbReference type="PANTHER" id="PTHR44218:SF1">
    <property type="entry name" value="PROTEIN SPA1-RELATED 3"/>
    <property type="match status" value="1"/>
</dbReference>
<keyword evidence="1 3" id="KW-0853">WD repeat</keyword>
<dbReference type="Gene3D" id="2.130.10.10">
    <property type="entry name" value="YVTN repeat-like/Quinoprotein amine dehydrogenase"/>
    <property type="match status" value="1"/>
</dbReference>
<feature type="repeat" description="WD" evidence="3">
    <location>
        <begin position="389"/>
        <end position="425"/>
    </location>
</feature>
<comment type="caution">
    <text evidence="4">The sequence shown here is derived from an EMBL/GenBank/DDBJ whole genome shotgun (WGS) entry which is preliminary data.</text>
</comment>
<dbReference type="PROSITE" id="PS50082">
    <property type="entry name" value="WD_REPEATS_2"/>
    <property type="match status" value="2"/>
</dbReference>
<dbReference type="InterPro" id="IPR001680">
    <property type="entry name" value="WD40_rpt"/>
</dbReference>
<dbReference type="PROSITE" id="PS50294">
    <property type="entry name" value="WD_REPEATS_REGION"/>
    <property type="match status" value="1"/>
</dbReference>
<dbReference type="PANTHER" id="PTHR44218">
    <property type="entry name" value="PROTEIN SPA1-RELATED 2"/>
    <property type="match status" value="1"/>
</dbReference>
<dbReference type="GO" id="GO:0009640">
    <property type="term" value="P:photomorphogenesis"/>
    <property type="evidence" value="ECO:0007669"/>
    <property type="project" value="InterPro"/>
</dbReference>
<evidence type="ECO:0000256" key="2">
    <source>
        <dbReference type="ARBA" id="ARBA00022737"/>
    </source>
</evidence>
<dbReference type="PROSITE" id="PS00678">
    <property type="entry name" value="WD_REPEATS_1"/>
    <property type="match status" value="2"/>
</dbReference>
<dbReference type="EMBL" id="JAHRHJ020000001">
    <property type="protein sequence ID" value="KAH9331612.1"/>
    <property type="molecule type" value="Genomic_DNA"/>
</dbReference>
<dbReference type="InterPro" id="IPR019775">
    <property type="entry name" value="WD40_repeat_CS"/>
</dbReference>
<organism evidence="4 5">
    <name type="scientific">Taxus chinensis</name>
    <name type="common">Chinese yew</name>
    <name type="synonym">Taxus wallichiana var. chinensis</name>
    <dbReference type="NCBI Taxonomy" id="29808"/>
    <lineage>
        <taxon>Eukaryota</taxon>
        <taxon>Viridiplantae</taxon>
        <taxon>Streptophyta</taxon>
        <taxon>Embryophyta</taxon>
        <taxon>Tracheophyta</taxon>
        <taxon>Spermatophyta</taxon>
        <taxon>Pinopsida</taxon>
        <taxon>Pinidae</taxon>
        <taxon>Conifers II</taxon>
        <taxon>Cupressales</taxon>
        <taxon>Taxaceae</taxon>
        <taxon>Taxus</taxon>
    </lineage>
</organism>
<protein>
    <submittedName>
        <fullName evidence="4">Uncharacterized protein</fullName>
    </submittedName>
</protein>
<dbReference type="Gene3D" id="1.10.510.10">
    <property type="entry name" value="Transferase(Phosphotransferase) domain 1"/>
    <property type="match status" value="1"/>
</dbReference>
<sequence>LFCTFSSEEEQCRIMSDLRHRVPPPHLLRKWPKEITFCLWLLHPEPNQRPKLSEVLQSEIMNEAREFLLEWEAAGKLKEEIADTELLLDFLFQVQHWKQETAKKLCESVACLTSDIEIVLNQQSILKDKGVTSFDFSKEEKLMLNKGKKSSFLPLQLEQNDGDNIISRRSKLNVISDKTGKTGKKLRKSNLQHEAKTNFIHRRGRMLKHFKELEKVYFTTRCMAIDSLGNYSNSNLGWGPVIRTGGPTVSLVNKLADIAHPNRGSKTERLGSFFDSLCKYLRFSKFKVKATLRQGDLLNSSSLVCSLSFDRDKEFFATAGVSKKIKVFECDAVVDEILDIHYPVTEMTSTSKLSSICWNSYIKNQIASSSFDGMVQLWDITRNQAVMDFKEHGRRVWSVDFSQIDPRQLASGGDDGYVKLWNISQ</sequence>
<gene>
    <name evidence="4" type="ORF">KI387_003720</name>
</gene>
<dbReference type="InterPro" id="IPR015943">
    <property type="entry name" value="WD40/YVTN_repeat-like_dom_sf"/>
</dbReference>
<reference evidence="4 5" key="1">
    <citation type="journal article" date="2021" name="Nat. Plants">
        <title>The Taxus genome provides insights into paclitaxel biosynthesis.</title>
        <authorList>
            <person name="Xiong X."/>
            <person name="Gou J."/>
            <person name="Liao Q."/>
            <person name="Li Y."/>
            <person name="Zhou Q."/>
            <person name="Bi G."/>
            <person name="Li C."/>
            <person name="Du R."/>
            <person name="Wang X."/>
            <person name="Sun T."/>
            <person name="Guo L."/>
            <person name="Liang H."/>
            <person name="Lu P."/>
            <person name="Wu Y."/>
            <person name="Zhang Z."/>
            <person name="Ro D.K."/>
            <person name="Shang Y."/>
            <person name="Huang S."/>
            <person name="Yan J."/>
        </authorList>
    </citation>
    <scope>NUCLEOTIDE SEQUENCE [LARGE SCALE GENOMIC DNA]</scope>
    <source>
        <strain evidence="4">Ta-2019</strain>
    </source>
</reference>
<proteinExistence type="predicted"/>
<dbReference type="Pfam" id="PF00400">
    <property type="entry name" value="WD40"/>
    <property type="match status" value="3"/>
</dbReference>
<evidence type="ECO:0000313" key="4">
    <source>
        <dbReference type="EMBL" id="KAH9331612.1"/>
    </source>
</evidence>
<accession>A0AA38LSD7</accession>